<dbReference type="RefSeq" id="WP_014357246.1">
    <property type="nucleotide sequence ID" value="NC_016894.1"/>
</dbReference>
<accession>H6LHD9</accession>
<dbReference type="EMBL" id="CP002987">
    <property type="protein sequence ID" value="AFA49649.1"/>
    <property type="molecule type" value="Genomic_DNA"/>
</dbReference>
<dbReference type="eggNOG" id="ENOG50337EY">
    <property type="taxonomic scope" value="Bacteria"/>
</dbReference>
<proteinExistence type="predicted"/>
<sequence length="255" mass="28439">MKSNAIYKFQLAEHKKSTAIFCLVILVILAFIPIYNELSLIFQFQNSSTIYISGLDIAPAVFLFICGLSAFKDNFRMALQNGISRKSLFVNRIYVVLTLAVAMALFDQIVMILGKAVASLSANINYSGILEQIYGSQFTTQSGGFLTGFESFLFLIILFITFLSLGYLIAVGLYRLDKKQKVACIVGFYMVAFVIFPLIDMFMASQLSTILYQFLDFVMGISAQNPLIGIFSLVIFSLILNGLTWLFIGKAEVKN</sequence>
<feature type="transmembrane region" description="Helical" evidence="1">
    <location>
        <begin position="152"/>
        <end position="174"/>
    </location>
</feature>
<dbReference type="STRING" id="931626.Awo_c29150"/>
<feature type="transmembrane region" description="Helical" evidence="1">
    <location>
        <begin position="20"/>
        <end position="44"/>
    </location>
</feature>
<protein>
    <submittedName>
        <fullName evidence="2">Membrane protein permease</fullName>
    </submittedName>
</protein>
<evidence type="ECO:0000313" key="3">
    <source>
        <dbReference type="Proteomes" id="UP000007177"/>
    </source>
</evidence>
<reference evidence="2 3" key="2">
    <citation type="journal article" date="2012" name="PLoS ONE">
        <title>An ancient pathway combining carbon dioxide fixation with the generation and utilization of a sodium ion gradient for ATP synthesis.</title>
        <authorList>
            <person name="Poehlein A."/>
            <person name="Schmidt S."/>
            <person name="Kaster A.K."/>
            <person name="Goenrich M."/>
            <person name="Vollmers J."/>
            <person name="Thurmer A."/>
            <person name="Bertsch J."/>
            <person name="Schuchmann K."/>
            <person name="Voigt B."/>
            <person name="Hecker M."/>
            <person name="Daniel R."/>
            <person name="Thauer R.K."/>
            <person name="Gottschalk G."/>
            <person name="Muller V."/>
        </authorList>
    </citation>
    <scope>NUCLEOTIDE SEQUENCE [LARGE SCALE GENOMIC DNA]</scope>
    <source>
        <strain evidence="3">ATCC 29683 / DSM 1030 / JCM 2381 / KCTC 1655 / WB1</strain>
    </source>
</reference>
<evidence type="ECO:0000256" key="1">
    <source>
        <dbReference type="SAM" id="Phobius"/>
    </source>
</evidence>
<feature type="transmembrane region" description="Helical" evidence="1">
    <location>
        <begin position="227"/>
        <end position="248"/>
    </location>
</feature>
<feature type="transmembrane region" description="Helical" evidence="1">
    <location>
        <begin position="50"/>
        <end position="71"/>
    </location>
</feature>
<reference evidence="3" key="1">
    <citation type="submission" date="2011-07" db="EMBL/GenBank/DDBJ databases">
        <title>Complete genome sequence of Acetobacterium woodii.</title>
        <authorList>
            <person name="Poehlein A."/>
            <person name="Schmidt S."/>
            <person name="Kaster A.-K."/>
            <person name="Goenrich M."/>
            <person name="Vollmers J."/>
            <person name="Thuermer A."/>
            <person name="Gottschalk G."/>
            <person name="Thauer R.K."/>
            <person name="Daniel R."/>
            <person name="Mueller V."/>
        </authorList>
    </citation>
    <scope>NUCLEOTIDE SEQUENCE [LARGE SCALE GENOMIC DNA]</scope>
    <source>
        <strain evidence="3">ATCC 29683 / DSM 1030 / JCM 2381 / KCTC 1655 / WB1</strain>
    </source>
</reference>
<dbReference type="KEGG" id="awo:Awo_c29150"/>
<name>H6LHD9_ACEWD</name>
<evidence type="ECO:0000313" key="2">
    <source>
        <dbReference type="EMBL" id="AFA49649.1"/>
    </source>
</evidence>
<keyword evidence="1" id="KW-0812">Transmembrane</keyword>
<organism evidence="2 3">
    <name type="scientific">Acetobacterium woodii (strain ATCC 29683 / DSM 1030 / JCM 2381 / KCTC 1655 / WB1)</name>
    <dbReference type="NCBI Taxonomy" id="931626"/>
    <lineage>
        <taxon>Bacteria</taxon>
        <taxon>Bacillati</taxon>
        <taxon>Bacillota</taxon>
        <taxon>Clostridia</taxon>
        <taxon>Eubacteriales</taxon>
        <taxon>Eubacteriaceae</taxon>
        <taxon>Acetobacterium</taxon>
    </lineage>
</organism>
<keyword evidence="3" id="KW-1185">Reference proteome</keyword>
<keyword evidence="1" id="KW-1133">Transmembrane helix</keyword>
<dbReference type="AlphaFoldDB" id="H6LHD9"/>
<dbReference type="Proteomes" id="UP000007177">
    <property type="component" value="Chromosome"/>
</dbReference>
<keyword evidence="1" id="KW-0472">Membrane</keyword>
<dbReference type="HOGENOM" id="CLU_1154852_0_0_9"/>
<feature type="transmembrane region" description="Helical" evidence="1">
    <location>
        <begin position="186"/>
        <end position="215"/>
    </location>
</feature>
<feature type="transmembrane region" description="Helical" evidence="1">
    <location>
        <begin position="92"/>
        <end position="113"/>
    </location>
</feature>
<gene>
    <name evidence="2" type="ordered locus">Awo_c29150</name>
</gene>
<dbReference type="OrthoDB" id="1852297at2"/>